<dbReference type="GO" id="GO:0016740">
    <property type="term" value="F:transferase activity"/>
    <property type="evidence" value="ECO:0007669"/>
    <property type="project" value="UniProtKB-KW"/>
</dbReference>
<organism evidence="1 2">
    <name type="scientific">Crateriforma conspicua</name>
    <dbReference type="NCBI Taxonomy" id="2527996"/>
    <lineage>
        <taxon>Bacteria</taxon>
        <taxon>Pseudomonadati</taxon>
        <taxon>Planctomycetota</taxon>
        <taxon>Planctomycetia</taxon>
        <taxon>Planctomycetales</taxon>
        <taxon>Planctomycetaceae</taxon>
        <taxon>Crateriforma</taxon>
    </lineage>
</organism>
<comment type="caution">
    <text evidence="1">The sequence shown here is derived from an EMBL/GenBank/DDBJ whole genome shotgun (WGS) entry which is preliminary data.</text>
</comment>
<dbReference type="RefSeq" id="WP_146414703.1">
    <property type="nucleotide sequence ID" value="NZ_SJPZ01000002.1"/>
</dbReference>
<name>A0A5C6FNH4_9PLAN</name>
<dbReference type="PANTHER" id="PTHR34817:SF1">
    <property type="entry name" value="NUCLEOTIDYLTRANSFERASE"/>
    <property type="match status" value="1"/>
</dbReference>
<evidence type="ECO:0000313" key="2">
    <source>
        <dbReference type="Proteomes" id="UP000316476"/>
    </source>
</evidence>
<evidence type="ECO:0000313" key="1">
    <source>
        <dbReference type="EMBL" id="TWU61933.1"/>
    </source>
</evidence>
<dbReference type="AlphaFoldDB" id="A0A5C6FNH4"/>
<protein>
    <submittedName>
        <fullName evidence="1">Putative nucleotidyltransferase</fullName>
    </submittedName>
</protein>
<proteinExistence type="predicted"/>
<dbReference type="EMBL" id="SJPZ01000002">
    <property type="protein sequence ID" value="TWU61933.1"/>
    <property type="molecule type" value="Genomic_DNA"/>
</dbReference>
<dbReference type="OrthoDB" id="9796845at2"/>
<sequence length="275" mass="31338">MTDASTIDHVKMMQHVESHPYPQLFATISGAHLYGFPSPDSDFDLRGVHILPLETVIGLDEGDQTVEKEGIYDGLEIDLVTHDVEKFFRLMLKRNGYVLEQIFSPLVVFSTPEHEELKSIAKKCITRHHAHHYLGFAATQWKLFAKESPPRVKPLLYVYRVLLTGIHLMRHGEVEANLVTLNESAKLSYIDELVDRKRCGPEKGTLQAADLEFHTREYERLTAELESAHEASKLPEMPSARSELNDLLVRLRLKPVRVKALDELARQSQDLGMGY</sequence>
<dbReference type="PANTHER" id="PTHR34817">
    <property type="entry name" value="NUCLEOTIDYLTRANSFERASE"/>
    <property type="match status" value="1"/>
</dbReference>
<dbReference type="InterPro" id="IPR018775">
    <property type="entry name" value="RlaP"/>
</dbReference>
<accession>A0A5C6FNH4</accession>
<dbReference type="Proteomes" id="UP000316476">
    <property type="component" value="Unassembled WGS sequence"/>
</dbReference>
<gene>
    <name evidence="1" type="ORF">V7x_36240</name>
</gene>
<reference evidence="1 2" key="1">
    <citation type="submission" date="2019-02" db="EMBL/GenBank/DDBJ databases">
        <title>Deep-cultivation of Planctomycetes and their phenomic and genomic characterization uncovers novel biology.</title>
        <authorList>
            <person name="Wiegand S."/>
            <person name="Jogler M."/>
            <person name="Boedeker C."/>
            <person name="Pinto D."/>
            <person name="Vollmers J."/>
            <person name="Rivas-Marin E."/>
            <person name="Kohn T."/>
            <person name="Peeters S.H."/>
            <person name="Heuer A."/>
            <person name="Rast P."/>
            <person name="Oberbeckmann S."/>
            <person name="Bunk B."/>
            <person name="Jeske O."/>
            <person name="Meyerdierks A."/>
            <person name="Storesund J.E."/>
            <person name="Kallscheuer N."/>
            <person name="Luecker S."/>
            <person name="Lage O.M."/>
            <person name="Pohl T."/>
            <person name="Merkel B.J."/>
            <person name="Hornburger P."/>
            <person name="Mueller R.-W."/>
            <person name="Bruemmer F."/>
            <person name="Labrenz M."/>
            <person name="Spormann A.M."/>
            <person name="Op Den Camp H."/>
            <person name="Overmann J."/>
            <person name="Amann R."/>
            <person name="Jetten M.S.M."/>
            <person name="Mascher T."/>
            <person name="Medema M.H."/>
            <person name="Devos D.P."/>
            <person name="Kaster A.-K."/>
            <person name="Ovreas L."/>
            <person name="Rohde M."/>
            <person name="Galperin M.Y."/>
            <person name="Jogler C."/>
        </authorList>
    </citation>
    <scope>NUCLEOTIDE SEQUENCE [LARGE SCALE GENOMIC DNA]</scope>
    <source>
        <strain evidence="1 2">V7</strain>
    </source>
</reference>
<keyword evidence="1" id="KW-0808">Transferase</keyword>
<dbReference type="Pfam" id="PF10127">
    <property type="entry name" value="RlaP"/>
    <property type="match status" value="1"/>
</dbReference>